<dbReference type="InterPro" id="IPR014729">
    <property type="entry name" value="Rossmann-like_a/b/a_fold"/>
</dbReference>
<feature type="domain" description="Sulphate adenylyltransferase catalytic" evidence="2">
    <location>
        <begin position="166"/>
        <end position="284"/>
    </location>
</feature>
<dbReference type="Gene3D" id="3.10.400.10">
    <property type="entry name" value="Sulfate adenylyltransferase"/>
    <property type="match status" value="1"/>
</dbReference>
<dbReference type="InterPro" id="IPR015947">
    <property type="entry name" value="PUA-like_sf"/>
</dbReference>
<evidence type="ECO:0000313" key="4">
    <source>
        <dbReference type="EMBL" id="KKL69223.1"/>
    </source>
</evidence>
<dbReference type="SUPFAM" id="SSF52374">
    <property type="entry name" value="Nucleotidylyl transferase"/>
    <property type="match status" value="1"/>
</dbReference>
<dbReference type="Pfam" id="PF01747">
    <property type="entry name" value="ATP-sulfurylase"/>
    <property type="match status" value="1"/>
</dbReference>
<evidence type="ECO:0000259" key="2">
    <source>
        <dbReference type="Pfam" id="PF01747"/>
    </source>
</evidence>
<name>A0A0F9E5D9_9ZZZZ</name>
<accession>A0A0F9E5D9</accession>
<dbReference type="InterPro" id="IPR025980">
    <property type="entry name" value="ATP-Sase_PUA-like_dom"/>
</dbReference>
<dbReference type="InterPro" id="IPR024951">
    <property type="entry name" value="Sulfurylase_cat_dom"/>
</dbReference>
<sequence>MADNIVGIKPHGGKLVNRLTKKDPSGLFSITITEGLANDVENISDGIFSPLEGFLGQEDFERVISKGRLANELAWTMPTVLDVDNETAKKMKEAGDILLKNPEGIGIAILNVEETFSFDKEKMAQGVYGTTDIKHPGVAKTHSLKDVLVGGKIDFIQKPQETEIRKYRMTPQQTRKIFQEAGWKTIVAFQTRNPPHVAHEMLQKTAITTRDGVFVNPLIGKKKSGDFVDEVIVKCYETLIENYYPQNRCKLATLHTEMKYAGPKEAIHHAIMRQNYGCTHIIIG</sequence>
<dbReference type="PANTHER" id="PTHR43509:SF1">
    <property type="entry name" value="SULFATE ADENYLYLTRANSFERASE"/>
    <property type="match status" value="1"/>
</dbReference>
<dbReference type="PANTHER" id="PTHR43509">
    <property type="match status" value="1"/>
</dbReference>
<evidence type="ECO:0000256" key="1">
    <source>
        <dbReference type="ARBA" id="ARBA00005048"/>
    </source>
</evidence>
<dbReference type="Gene3D" id="3.40.50.620">
    <property type="entry name" value="HUPs"/>
    <property type="match status" value="1"/>
</dbReference>
<comment type="pathway">
    <text evidence="1">Sulfur metabolism; hydrogen sulfide biosynthesis; sulfite from sulfate: step 1/3.</text>
</comment>
<feature type="domain" description="ATP-sulfurylase PUA-like" evidence="3">
    <location>
        <begin position="8"/>
        <end position="158"/>
    </location>
</feature>
<dbReference type="GO" id="GO:0004781">
    <property type="term" value="F:sulfate adenylyltransferase (ATP) activity"/>
    <property type="evidence" value="ECO:0007669"/>
    <property type="project" value="InterPro"/>
</dbReference>
<reference evidence="4" key="1">
    <citation type="journal article" date="2015" name="Nature">
        <title>Complex archaea that bridge the gap between prokaryotes and eukaryotes.</title>
        <authorList>
            <person name="Spang A."/>
            <person name="Saw J.H."/>
            <person name="Jorgensen S.L."/>
            <person name="Zaremba-Niedzwiedzka K."/>
            <person name="Martijn J."/>
            <person name="Lind A.E."/>
            <person name="van Eijk R."/>
            <person name="Schleper C."/>
            <person name="Guy L."/>
            <person name="Ettema T.J."/>
        </authorList>
    </citation>
    <scope>NUCLEOTIDE SEQUENCE</scope>
</reference>
<dbReference type="Pfam" id="PF14306">
    <property type="entry name" value="PUA_2"/>
    <property type="match status" value="1"/>
</dbReference>
<evidence type="ECO:0000259" key="3">
    <source>
        <dbReference type="Pfam" id="PF14306"/>
    </source>
</evidence>
<dbReference type="EMBL" id="LAZR01026282">
    <property type="protein sequence ID" value="KKL69223.1"/>
    <property type="molecule type" value="Genomic_DNA"/>
</dbReference>
<proteinExistence type="predicted"/>
<evidence type="ECO:0008006" key="5">
    <source>
        <dbReference type="Google" id="ProtNLM"/>
    </source>
</evidence>
<gene>
    <name evidence="4" type="ORF">LCGC14_2117130</name>
</gene>
<protein>
    <recommendedName>
        <fullName evidence="5">Sulfate adenylyltransferase</fullName>
    </recommendedName>
</protein>
<comment type="caution">
    <text evidence="4">The sequence shown here is derived from an EMBL/GenBank/DDBJ whole genome shotgun (WGS) entry which is preliminary data.</text>
</comment>
<dbReference type="AlphaFoldDB" id="A0A0F9E5D9"/>
<dbReference type="SUPFAM" id="SSF88697">
    <property type="entry name" value="PUA domain-like"/>
    <property type="match status" value="1"/>
</dbReference>
<organism evidence="4">
    <name type="scientific">marine sediment metagenome</name>
    <dbReference type="NCBI Taxonomy" id="412755"/>
    <lineage>
        <taxon>unclassified sequences</taxon>
        <taxon>metagenomes</taxon>
        <taxon>ecological metagenomes</taxon>
    </lineage>
</organism>
<feature type="non-terminal residue" evidence="4">
    <location>
        <position position="284"/>
    </location>
</feature>